<keyword evidence="5" id="KW-0056">Arginine metabolism</keyword>
<evidence type="ECO:0000256" key="3">
    <source>
        <dbReference type="ARBA" id="ARBA00012168"/>
    </source>
</evidence>
<dbReference type="PANTHER" id="PTHR43782:SF3">
    <property type="entry name" value="ARGINASE"/>
    <property type="match status" value="1"/>
</dbReference>
<proteinExistence type="predicted"/>
<evidence type="ECO:0000256" key="6">
    <source>
        <dbReference type="ARBA" id="ARBA00022723"/>
    </source>
</evidence>
<dbReference type="GO" id="GO:0005829">
    <property type="term" value="C:cytosol"/>
    <property type="evidence" value="ECO:0007669"/>
    <property type="project" value="TreeGrafter"/>
</dbReference>
<dbReference type="PRINTS" id="PR00116">
    <property type="entry name" value="ARGINASE"/>
</dbReference>
<reference evidence="9" key="1">
    <citation type="submission" date="2018-06" db="EMBL/GenBank/DDBJ databases">
        <authorList>
            <person name="Zhirakovskaya E."/>
        </authorList>
    </citation>
    <scope>NUCLEOTIDE SEQUENCE</scope>
</reference>
<name>A0A3B0Z581_9ZZZZ</name>
<sequence length="286" mass="30666">MAIVDFIGVASGVGAQDHGCEDGPEALHTICIKSHLCDNQVTWLTTLYPPQAQNDLHTIQLLCHSLAEQVQRSIEASHRFAVFSGDHSSAVGIWSGARAALNEQESLGLIWVDAHMDSHTPETSPSGAYHGMPLACLLGHGPTELTAINDSSPVLLPQNVVLVGVRSYEAGEHALLSRLGVHIYYIEEVRERGLAAVMQEARERVTQQSSQFGISIDLDAIDPGEAPGVGSPERGGIHGDELIVALAALVNDERLSGIEISEYNPDHDIEQKTAQLALALANTIVR</sequence>
<dbReference type="AlphaFoldDB" id="A0A3B0Z581"/>
<comment type="pathway">
    <text evidence="2">Nitrogen metabolism; urea cycle; L-ornithine and urea from L-arginine: step 1/1.</text>
</comment>
<dbReference type="PANTHER" id="PTHR43782">
    <property type="entry name" value="ARGINASE"/>
    <property type="match status" value="1"/>
</dbReference>
<evidence type="ECO:0000256" key="2">
    <source>
        <dbReference type="ARBA" id="ARBA00005098"/>
    </source>
</evidence>
<evidence type="ECO:0000313" key="9">
    <source>
        <dbReference type="EMBL" id="VAW88508.1"/>
    </source>
</evidence>
<dbReference type="GO" id="GO:0000050">
    <property type="term" value="P:urea cycle"/>
    <property type="evidence" value="ECO:0007669"/>
    <property type="project" value="UniProtKB-UniPathway"/>
</dbReference>
<dbReference type="PROSITE" id="PS01053">
    <property type="entry name" value="ARGINASE_1"/>
    <property type="match status" value="1"/>
</dbReference>
<dbReference type="UniPathway" id="UPA00158">
    <property type="reaction ID" value="UER00270"/>
</dbReference>
<keyword evidence="6" id="KW-0479">Metal-binding</keyword>
<dbReference type="InterPro" id="IPR006035">
    <property type="entry name" value="Ureohydrolase"/>
</dbReference>
<dbReference type="Gene3D" id="3.40.800.10">
    <property type="entry name" value="Ureohydrolase domain"/>
    <property type="match status" value="1"/>
</dbReference>
<dbReference type="EC" id="3.5.3.1" evidence="3"/>
<dbReference type="EMBL" id="UOFQ01000099">
    <property type="protein sequence ID" value="VAW88508.1"/>
    <property type="molecule type" value="Genomic_DNA"/>
</dbReference>
<dbReference type="GO" id="GO:0030145">
    <property type="term" value="F:manganese ion binding"/>
    <property type="evidence" value="ECO:0007669"/>
    <property type="project" value="TreeGrafter"/>
</dbReference>
<dbReference type="GO" id="GO:0006525">
    <property type="term" value="P:arginine metabolic process"/>
    <property type="evidence" value="ECO:0007669"/>
    <property type="project" value="UniProtKB-KW"/>
</dbReference>
<evidence type="ECO:0000256" key="4">
    <source>
        <dbReference type="ARBA" id="ARBA00018123"/>
    </source>
</evidence>
<accession>A0A3B0Z581</accession>
<evidence type="ECO:0000256" key="1">
    <source>
        <dbReference type="ARBA" id="ARBA00001936"/>
    </source>
</evidence>
<dbReference type="Pfam" id="PF00491">
    <property type="entry name" value="Arginase"/>
    <property type="match status" value="1"/>
</dbReference>
<comment type="cofactor">
    <cofactor evidence="1">
        <name>Mn(2+)</name>
        <dbReference type="ChEBI" id="CHEBI:29035"/>
    </cofactor>
</comment>
<organism evidence="9">
    <name type="scientific">hydrothermal vent metagenome</name>
    <dbReference type="NCBI Taxonomy" id="652676"/>
    <lineage>
        <taxon>unclassified sequences</taxon>
        <taxon>metagenomes</taxon>
        <taxon>ecological metagenomes</taxon>
    </lineage>
</organism>
<dbReference type="InterPro" id="IPR020855">
    <property type="entry name" value="Ureohydrolase_Mn_BS"/>
</dbReference>
<keyword evidence="7 9" id="KW-0378">Hydrolase</keyword>
<gene>
    <name evidence="9" type="ORF">MNBD_GAMMA17-655</name>
</gene>
<protein>
    <recommendedName>
        <fullName evidence="4">Arginase</fullName>
        <ecNumber evidence="3">3.5.3.1</ecNumber>
    </recommendedName>
</protein>
<dbReference type="GO" id="GO:0005634">
    <property type="term" value="C:nucleus"/>
    <property type="evidence" value="ECO:0007669"/>
    <property type="project" value="TreeGrafter"/>
</dbReference>
<dbReference type="PROSITE" id="PS51409">
    <property type="entry name" value="ARGINASE_2"/>
    <property type="match status" value="1"/>
</dbReference>
<dbReference type="CDD" id="cd09989">
    <property type="entry name" value="Arginase"/>
    <property type="match status" value="1"/>
</dbReference>
<dbReference type="GO" id="GO:0004053">
    <property type="term" value="F:arginase activity"/>
    <property type="evidence" value="ECO:0007669"/>
    <property type="project" value="UniProtKB-EC"/>
</dbReference>
<dbReference type="InterPro" id="IPR023696">
    <property type="entry name" value="Ureohydrolase_dom_sf"/>
</dbReference>
<evidence type="ECO:0000256" key="8">
    <source>
        <dbReference type="ARBA" id="ARBA00023211"/>
    </source>
</evidence>
<dbReference type="InterPro" id="IPR014033">
    <property type="entry name" value="Arginase"/>
</dbReference>
<keyword evidence="8" id="KW-0464">Manganese</keyword>
<evidence type="ECO:0000256" key="5">
    <source>
        <dbReference type="ARBA" id="ARBA00022503"/>
    </source>
</evidence>
<dbReference type="SUPFAM" id="SSF52768">
    <property type="entry name" value="Arginase/deacetylase"/>
    <property type="match status" value="1"/>
</dbReference>
<evidence type="ECO:0000256" key="7">
    <source>
        <dbReference type="ARBA" id="ARBA00022801"/>
    </source>
</evidence>